<gene>
    <name evidence="1" type="ORF">UFOVP1127_56</name>
    <name evidence="2" type="ORF">UFOVP1242_18</name>
    <name evidence="3" type="ORF">UFOVP1492_78</name>
    <name evidence="4" type="ORF">UFOVP1580_107</name>
</gene>
<name>A0A6J7XK66_9CAUD</name>
<evidence type="ECO:0000313" key="3">
    <source>
        <dbReference type="EMBL" id="CAB4217745.1"/>
    </source>
</evidence>
<dbReference type="EMBL" id="LR797197">
    <property type="protein sequence ID" value="CAB4193072.1"/>
    <property type="molecule type" value="Genomic_DNA"/>
</dbReference>
<reference evidence="4" key="1">
    <citation type="submission" date="2020-05" db="EMBL/GenBank/DDBJ databases">
        <authorList>
            <person name="Chiriac C."/>
            <person name="Salcher M."/>
            <person name="Ghai R."/>
            <person name="Kavagutti S V."/>
        </authorList>
    </citation>
    <scope>NUCLEOTIDE SEQUENCE</scope>
</reference>
<organism evidence="4">
    <name type="scientific">uncultured Caudovirales phage</name>
    <dbReference type="NCBI Taxonomy" id="2100421"/>
    <lineage>
        <taxon>Viruses</taxon>
        <taxon>Duplodnaviria</taxon>
        <taxon>Heunggongvirae</taxon>
        <taxon>Uroviricota</taxon>
        <taxon>Caudoviricetes</taxon>
        <taxon>Peduoviridae</taxon>
        <taxon>Maltschvirus</taxon>
        <taxon>Maltschvirus maltsch</taxon>
    </lineage>
</organism>
<evidence type="ECO:0000313" key="1">
    <source>
        <dbReference type="EMBL" id="CAB4185349.1"/>
    </source>
</evidence>
<accession>A0A6J7XK66</accession>
<dbReference type="EMBL" id="LR797075">
    <property type="protein sequence ID" value="CAB4185349.1"/>
    <property type="molecule type" value="Genomic_DNA"/>
</dbReference>
<dbReference type="EMBL" id="LR797450">
    <property type="protein sequence ID" value="CAB4217745.1"/>
    <property type="molecule type" value="Genomic_DNA"/>
</dbReference>
<proteinExistence type="predicted"/>
<evidence type="ECO:0000313" key="2">
    <source>
        <dbReference type="EMBL" id="CAB4193072.1"/>
    </source>
</evidence>
<dbReference type="EMBL" id="LR798430">
    <property type="protein sequence ID" value="CAB5231565.1"/>
    <property type="molecule type" value="Genomic_DNA"/>
</dbReference>
<evidence type="ECO:0000313" key="4">
    <source>
        <dbReference type="EMBL" id="CAB5231565.1"/>
    </source>
</evidence>
<protein>
    <submittedName>
        <fullName evidence="4">Uncharacterized protein</fullName>
    </submittedName>
</protein>
<sequence length="83" mass="9153">MEKQKKIRVIFRSPAKCAGCKALTSEGGGKFSCKLGFVLKKGQTAPAPDGRCYHPKSEEAFKKAQELVERFYTKKGPDTALET</sequence>